<protein>
    <submittedName>
        <fullName evidence="2">Uncharacterized protein</fullName>
    </submittedName>
</protein>
<sequence length="90" mass="10601">MTQRDFKERVSNLLDSIKLEIMANLKGEFMDKDSKLKGLIKSRPMFDCTLANAYVKVEIQNLLSDYVGYFDSTMEYEKGREFYQILKDNK</sequence>
<accession>A0A347VQB1</accession>
<reference evidence="1 4" key="4">
    <citation type="submission" date="2019-12" db="EMBL/GenBank/DDBJ databases">
        <title>Multi-Generational Helicobacter saguini Isolates.</title>
        <authorList>
            <person name="Mannion A."/>
            <person name="Shen Z."/>
            <person name="Fox J.G."/>
        </authorList>
    </citation>
    <scope>NUCLEOTIDE SEQUENCE [LARGE SCALE GENOMIC DNA]</scope>
    <source>
        <strain evidence="1">16-048</strain>
        <strain evidence="4">16-048 (F4)</strain>
    </source>
</reference>
<evidence type="ECO:0000313" key="4">
    <source>
        <dbReference type="Proteomes" id="UP000477070"/>
    </source>
</evidence>
<dbReference type="RefSeq" id="WP_034569352.1">
    <property type="nucleotide sequence ID" value="NZ_JRMP02000031.1"/>
</dbReference>
<evidence type="ECO:0000313" key="2">
    <source>
        <dbReference type="EMBL" id="TLD91622.1"/>
    </source>
</evidence>
<dbReference type="Proteomes" id="UP000477070">
    <property type="component" value="Unassembled WGS sequence"/>
</dbReference>
<keyword evidence="3" id="KW-1185">Reference proteome</keyword>
<reference evidence="2 3" key="2">
    <citation type="journal article" date="2016" name="Infect. Immun.">
        <title>Helicobacter saguini, a Novel Helicobacter Isolated from Cotton-Top Tamarins with Ulcerative Colitis, Has Proinflammatory Properties and Induces Typhlocolitis and Dysplasia in Gnotobiotic IL-10-/- Mice.</title>
        <authorList>
            <person name="Shen Z."/>
            <person name="Mannion A."/>
            <person name="Whary M.T."/>
            <person name="Muthupalani S."/>
            <person name="Sheh A."/>
            <person name="Feng Y."/>
            <person name="Gong G."/>
            <person name="Vandamme P."/>
            <person name="Holcombe H.R."/>
            <person name="Paster B.J."/>
            <person name="Fox J.G."/>
        </authorList>
    </citation>
    <scope>NUCLEOTIDE SEQUENCE [LARGE SCALE GENOMIC DNA]</scope>
    <source>
        <strain evidence="2 3">MIT 97-6194</strain>
    </source>
</reference>
<dbReference type="EMBL" id="JRMP02000031">
    <property type="protein sequence ID" value="TLD91622.1"/>
    <property type="molecule type" value="Genomic_DNA"/>
</dbReference>
<evidence type="ECO:0000313" key="3">
    <source>
        <dbReference type="Proteomes" id="UP000029714"/>
    </source>
</evidence>
<reference evidence="2" key="3">
    <citation type="submission" date="2018-04" db="EMBL/GenBank/DDBJ databases">
        <authorList>
            <person name="Sheh A."/>
            <person name="Shen Z."/>
            <person name="Mannion A.J."/>
            <person name="Fox J.G."/>
        </authorList>
    </citation>
    <scope>NUCLEOTIDE SEQUENCE</scope>
    <source>
        <strain evidence="2">MIT 97-6194</strain>
    </source>
</reference>
<evidence type="ECO:0000313" key="1">
    <source>
        <dbReference type="EMBL" id="MWV70215.1"/>
    </source>
</evidence>
<dbReference type="Proteomes" id="UP000029714">
    <property type="component" value="Unassembled WGS sequence"/>
</dbReference>
<gene>
    <name evidence="1" type="ORF">DCO61_09435</name>
    <name evidence="2" type="ORF">LS64_011560</name>
</gene>
<proteinExistence type="predicted"/>
<name>A0A347VQB1_9HELI</name>
<dbReference type="AlphaFoldDB" id="A0A347VQB1"/>
<organism evidence="2 3">
    <name type="scientific">Helicobacter saguini</name>
    <dbReference type="NCBI Taxonomy" id="1548018"/>
    <lineage>
        <taxon>Bacteria</taxon>
        <taxon>Pseudomonadati</taxon>
        <taxon>Campylobacterota</taxon>
        <taxon>Epsilonproteobacteria</taxon>
        <taxon>Campylobacterales</taxon>
        <taxon>Helicobacteraceae</taxon>
        <taxon>Helicobacter</taxon>
    </lineage>
</organism>
<dbReference type="STRING" id="1548018.LS64_00875"/>
<reference evidence="2 3" key="1">
    <citation type="journal article" date="2014" name="Genome Announc.">
        <title>Draft genome sequences of eight enterohepatic helicobacter species isolated from both laboratory and wild rodents.</title>
        <authorList>
            <person name="Sheh A."/>
            <person name="Shen Z."/>
            <person name="Fox J.G."/>
        </authorList>
    </citation>
    <scope>NUCLEOTIDE SEQUENCE [LARGE SCALE GENOMIC DNA]</scope>
    <source>
        <strain evidence="2 3">MIT 97-6194</strain>
    </source>
</reference>
<comment type="caution">
    <text evidence="2">The sequence shown here is derived from an EMBL/GenBank/DDBJ whole genome shotgun (WGS) entry which is preliminary data.</text>
</comment>
<dbReference type="EMBL" id="QBIU01000002">
    <property type="protein sequence ID" value="MWV70215.1"/>
    <property type="molecule type" value="Genomic_DNA"/>
</dbReference>